<keyword evidence="10 19" id="KW-0963">Cytoplasm</keyword>
<dbReference type="GO" id="GO:0000166">
    <property type="term" value="F:nucleotide binding"/>
    <property type="evidence" value="ECO:0007669"/>
    <property type="project" value="UniProtKB-KW"/>
</dbReference>
<dbReference type="Pfam" id="PF01761">
    <property type="entry name" value="DHQ_synthase"/>
    <property type="match status" value="1"/>
</dbReference>
<evidence type="ECO:0000259" key="20">
    <source>
        <dbReference type="Pfam" id="PF01761"/>
    </source>
</evidence>
<dbReference type="FunFam" id="3.40.50.1970:FF:000007">
    <property type="entry name" value="Pentafunctional AROM polypeptide"/>
    <property type="match status" value="1"/>
</dbReference>
<feature type="binding site" evidence="19">
    <location>
        <position position="247"/>
    </location>
    <ligand>
        <name>Zn(2+)</name>
        <dbReference type="ChEBI" id="CHEBI:29105"/>
    </ligand>
</feature>
<evidence type="ECO:0000256" key="19">
    <source>
        <dbReference type="HAMAP-Rule" id="MF_00110"/>
    </source>
</evidence>
<comment type="catalytic activity">
    <reaction evidence="1 19">
        <text>7-phospho-2-dehydro-3-deoxy-D-arabino-heptonate = 3-dehydroquinate + phosphate</text>
        <dbReference type="Rhea" id="RHEA:21968"/>
        <dbReference type="ChEBI" id="CHEBI:32364"/>
        <dbReference type="ChEBI" id="CHEBI:43474"/>
        <dbReference type="ChEBI" id="CHEBI:58394"/>
        <dbReference type="EC" id="4.2.3.4"/>
    </reaction>
</comment>
<keyword evidence="11 19" id="KW-0028">Amino-acid biosynthesis</keyword>
<feature type="binding site" evidence="19">
    <location>
        <position position="151"/>
    </location>
    <ligand>
        <name>NAD(+)</name>
        <dbReference type="ChEBI" id="CHEBI:57540"/>
    </ligand>
</feature>
<dbReference type="InterPro" id="IPR056179">
    <property type="entry name" value="DHQS_C"/>
</dbReference>
<evidence type="ECO:0000256" key="14">
    <source>
        <dbReference type="ARBA" id="ARBA00022833"/>
    </source>
</evidence>
<evidence type="ECO:0000256" key="2">
    <source>
        <dbReference type="ARBA" id="ARBA00001911"/>
    </source>
</evidence>
<comment type="function">
    <text evidence="4 19">Catalyzes the conversion of 3-deoxy-D-arabino-heptulosonate 7-phosphate (DAHP) to dehydroquinate (DHQ).</text>
</comment>
<dbReference type="CDD" id="cd08195">
    <property type="entry name" value="DHQS"/>
    <property type="match status" value="1"/>
</dbReference>
<feature type="binding site" evidence="19">
    <location>
        <begin position="105"/>
        <end position="109"/>
    </location>
    <ligand>
        <name>NAD(+)</name>
        <dbReference type="ChEBI" id="CHEBI:57540"/>
    </ligand>
</feature>
<accession>J4V643</accession>
<dbReference type="Gene3D" id="3.40.50.1970">
    <property type="match status" value="1"/>
</dbReference>
<evidence type="ECO:0000256" key="16">
    <source>
        <dbReference type="ARBA" id="ARBA00023141"/>
    </source>
</evidence>
<dbReference type="EMBL" id="JH611164">
    <property type="protein sequence ID" value="EJP73902.1"/>
    <property type="molecule type" value="Genomic_DNA"/>
</dbReference>
<evidence type="ECO:0000256" key="5">
    <source>
        <dbReference type="ARBA" id="ARBA00004496"/>
    </source>
</evidence>
<evidence type="ECO:0000256" key="10">
    <source>
        <dbReference type="ARBA" id="ARBA00022490"/>
    </source>
</evidence>
<dbReference type="PIRSF" id="PIRSF001455">
    <property type="entry name" value="DHQ_synth"/>
    <property type="match status" value="1"/>
</dbReference>
<keyword evidence="16 19" id="KW-0057">Aromatic amino acid biosynthesis</keyword>
<dbReference type="Pfam" id="PF24621">
    <property type="entry name" value="DHQS_C"/>
    <property type="match status" value="1"/>
</dbReference>
<comment type="cofactor">
    <cofactor evidence="19">
        <name>Co(2+)</name>
        <dbReference type="ChEBI" id="CHEBI:48828"/>
    </cofactor>
    <cofactor evidence="19">
        <name>Zn(2+)</name>
        <dbReference type="ChEBI" id="CHEBI:29105"/>
    </cofactor>
    <text evidence="19">Binds 1 divalent metal cation per subunit. Can use either Co(2+) or Zn(2+).</text>
</comment>
<comment type="caution">
    <text evidence="19">Lacks conserved residue(s) required for the propagation of feature annotation.</text>
</comment>
<dbReference type="Gene3D" id="1.20.1090.10">
    <property type="entry name" value="Dehydroquinate synthase-like - alpha domain"/>
    <property type="match status" value="1"/>
</dbReference>
<evidence type="ECO:0000313" key="22">
    <source>
        <dbReference type="EMBL" id="EJP73902.1"/>
    </source>
</evidence>
<comment type="pathway">
    <text evidence="6 19">Metabolic intermediate biosynthesis; chorismate biosynthesis; chorismate from D-erythrose 4-phosphate and phosphoenolpyruvate: step 2/7.</text>
</comment>
<evidence type="ECO:0000256" key="1">
    <source>
        <dbReference type="ARBA" id="ARBA00001393"/>
    </source>
</evidence>
<comment type="subcellular location">
    <subcellularLocation>
        <location evidence="5 19">Cytoplasm</location>
    </subcellularLocation>
</comment>
<keyword evidence="15 19" id="KW-0520">NAD</keyword>
<evidence type="ECO:0000256" key="18">
    <source>
        <dbReference type="ARBA" id="ARBA00023285"/>
    </source>
</evidence>
<keyword evidence="13 19" id="KW-0547">Nucleotide-binding</keyword>
<keyword evidence="18 19" id="KW-0170">Cobalt</keyword>
<evidence type="ECO:0000256" key="3">
    <source>
        <dbReference type="ARBA" id="ARBA00001947"/>
    </source>
</evidence>
<name>J4V643_9GAMM</name>
<evidence type="ECO:0000256" key="13">
    <source>
        <dbReference type="ARBA" id="ARBA00022741"/>
    </source>
</evidence>
<dbReference type="Proteomes" id="UP000010116">
    <property type="component" value="Unassembled WGS sequence"/>
</dbReference>
<dbReference type="InterPro" id="IPR030963">
    <property type="entry name" value="DHQ_synth_fam"/>
</dbReference>
<dbReference type="SUPFAM" id="SSF56796">
    <property type="entry name" value="Dehydroquinate synthase-like"/>
    <property type="match status" value="1"/>
</dbReference>
<evidence type="ECO:0000256" key="6">
    <source>
        <dbReference type="ARBA" id="ARBA00004661"/>
    </source>
</evidence>
<dbReference type="HOGENOM" id="CLU_001201_0_1_6"/>
<evidence type="ECO:0000256" key="17">
    <source>
        <dbReference type="ARBA" id="ARBA00023239"/>
    </source>
</evidence>
<dbReference type="PANTHER" id="PTHR43622">
    <property type="entry name" value="3-DEHYDROQUINATE SYNTHASE"/>
    <property type="match status" value="1"/>
</dbReference>
<evidence type="ECO:0000256" key="4">
    <source>
        <dbReference type="ARBA" id="ARBA00003485"/>
    </source>
</evidence>
<dbReference type="GO" id="GO:0009423">
    <property type="term" value="P:chorismate biosynthetic process"/>
    <property type="evidence" value="ECO:0007669"/>
    <property type="project" value="UniProtKB-UniRule"/>
</dbReference>
<dbReference type="HAMAP" id="MF_00110">
    <property type="entry name" value="DHQ_synthase"/>
    <property type="match status" value="1"/>
</dbReference>
<dbReference type="InterPro" id="IPR016037">
    <property type="entry name" value="DHQ_synth_AroB"/>
</dbReference>
<evidence type="ECO:0000256" key="15">
    <source>
        <dbReference type="ARBA" id="ARBA00023027"/>
    </source>
</evidence>
<feature type="domain" description="3-dehydroquinate synthase C-terminal" evidence="21">
    <location>
        <begin position="181"/>
        <end position="324"/>
    </location>
</feature>
<protein>
    <recommendedName>
        <fullName evidence="9 19">3-dehydroquinate synthase</fullName>
        <shortName evidence="19">DHQS</shortName>
        <ecNumber evidence="8 19">4.2.3.4</ecNumber>
    </recommendedName>
</protein>
<dbReference type="GO" id="GO:0003856">
    <property type="term" value="F:3-dehydroquinate synthase activity"/>
    <property type="evidence" value="ECO:0007669"/>
    <property type="project" value="UniProtKB-UniRule"/>
</dbReference>
<feature type="binding site" evidence="19">
    <location>
        <position position="184"/>
    </location>
    <ligand>
        <name>Zn(2+)</name>
        <dbReference type="ChEBI" id="CHEBI:29105"/>
    </ligand>
</feature>
<dbReference type="InterPro" id="IPR030960">
    <property type="entry name" value="DHQS/DOIS_N"/>
</dbReference>
<proteinExistence type="inferred from homology"/>
<comment type="cofactor">
    <cofactor evidence="3">
        <name>Zn(2+)</name>
        <dbReference type="ChEBI" id="CHEBI:29105"/>
    </cofactor>
</comment>
<evidence type="ECO:0000256" key="7">
    <source>
        <dbReference type="ARBA" id="ARBA00005412"/>
    </source>
</evidence>
<dbReference type="NCBIfam" id="TIGR01357">
    <property type="entry name" value="aroB"/>
    <property type="match status" value="1"/>
</dbReference>
<organism evidence="22 23">
    <name type="scientific">SAR86 cluster bacterium SAR86B</name>
    <dbReference type="NCBI Taxonomy" id="1123867"/>
    <lineage>
        <taxon>Bacteria</taxon>
        <taxon>Pseudomonadati</taxon>
        <taxon>Pseudomonadota</taxon>
        <taxon>Gammaproteobacteria</taxon>
        <taxon>SAR86 cluster</taxon>
    </lineage>
</organism>
<evidence type="ECO:0000256" key="11">
    <source>
        <dbReference type="ARBA" id="ARBA00022605"/>
    </source>
</evidence>
<evidence type="ECO:0000313" key="23">
    <source>
        <dbReference type="Proteomes" id="UP000010116"/>
    </source>
</evidence>
<sequence>MAKVIKVGKKDSQYDVHIFNKNINKASLIKALKSNSKVLIITDSGIPKRYLNDLKFILRPLKKLYVQEIPQGESSKSYSSLMLIHEKLSTYKFDRSDCILAFGGGVVGDLAGFAASTYLRGIDYIQVPTTLLSQVDSSVGGKTAINIDAGKNLVGAFYNPKCVLINIDYLNSLSDKQFLSGMAEVAKYAYIGNKKIKKIIESEAIKIKNKNTHTLSMLIEESIKTKARIVTKDEKESGVRAILNFGHTFGHAIEAKNKFNLISHGQAVAYGMVIAGKISLLEGLINEKYLNTLITNLSNIGLDTDISKFKYQELKKYIENDKKVSEGKLNLILIDNRKAFKTNKFNPKNLQAALS</sequence>
<feature type="binding site" evidence="19">
    <location>
        <begin position="129"/>
        <end position="130"/>
    </location>
    <ligand>
        <name>NAD(+)</name>
        <dbReference type="ChEBI" id="CHEBI:57540"/>
    </ligand>
</feature>
<comment type="similarity">
    <text evidence="7 19">Belongs to the sugar phosphate cyclases superfamily. Dehydroquinate synthase family.</text>
</comment>
<evidence type="ECO:0000256" key="12">
    <source>
        <dbReference type="ARBA" id="ARBA00022723"/>
    </source>
</evidence>
<evidence type="ECO:0000256" key="9">
    <source>
        <dbReference type="ARBA" id="ARBA00017684"/>
    </source>
</evidence>
<dbReference type="GO" id="GO:0005737">
    <property type="term" value="C:cytoplasm"/>
    <property type="evidence" value="ECO:0007669"/>
    <property type="project" value="UniProtKB-SubCell"/>
</dbReference>
<feature type="binding site" evidence="19">
    <location>
        <position position="142"/>
    </location>
    <ligand>
        <name>NAD(+)</name>
        <dbReference type="ChEBI" id="CHEBI:57540"/>
    </ligand>
</feature>
<gene>
    <name evidence="19 22" type="primary">aroB</name>
    <name evidence="22" type="ORF">NT02SARS_0633</name>
</gene>
<dbReference type="UniPathway" id="UPA00053">
    <property type="reaction ID" value="UER00085"/>
</dbReference>
<dbReference type="InterPro" id="IPR050071">
    <property type="entry name" value="Dehydroquinate_synthase"/>
</dbReference>
<dbReference type="GO" id="GO:0009073">
    <property type="term" value="P:aromatic amino acid family biosynthetic process"/>
    <property type="evidence" value="ECO:0007669"/>
    <property type="project" value="UniProtKB-KW"/>
</dbReference>
<dbReference type="GO" id="GO:0008652">
    <property type="term" value="P:amino acid biosynthetic process"/>
    <property type="evidence" value="ECO:0007669"/>
    <property type="project" value="UniProtKB-KW"/>
</dbReference>
<dbReference type="EC" id="4.2.3.4" evidence="8 19"/>
<dbReference type="AlphaFoldDB" id="J4V643"/>
<reference evidence="22 23" key="1">
    <citation type="journal article" date="2012" name="ISME J.">
        <title>Genomic insights to SAR86, an abundant and uncultivated marine bacterial lineage.</title>
        <authorList>
            <person name="Dupont C.L."/>
            <person name="Rusch D.B."/>
            <person name="Yooseph S."/>
            <person name="Lombardo M.J."/>
            <person name="Richter R.A."/>
            <person name="Valas R."/>
            <person name="Novotny M."/>
            <person name="Yee-Greenbaum J."/>
            <person name="Selengut J.D."/>
            <person name="Haft D.H."/>
            <person name="Halpern A.L."/>
            <person name="Lasken R.S."/>
            <person name="Nealson K."/>
            <person name="Friedman R."/>
            <person name="Venter J.C."/>
        </authorList>
    </citation>
    <scope>NUCLEOTIDE SEQUENCE [LARGE SCALE GENOMIC DNA]</scope>
</reference>
<dbReference type="GO" id="GO:0046872">
    <property type="term" value="F:metal ion binding"/>
    <property type="evidence" value="ECO:0007669"/>
    <property type="project" value="UniProtKB-KW"/>
</dbReference>
<feature type="binding site" evidence="19">
    <location>
        <position position="264"/>
    </location>
    <ligand>
        <name>Zn(2+)</name>
        <dbReference type="ChEBI" id="CHEBI:29105"/>
    </ligand>
</feature>
<evidence type="ECO:0000259" key="21">
    <source>
        <dbReference type="Pfam" id="PF24621"/>
    </source>
</evidence>
<keyword evidence="14 19" id="KW-0862">Zinc</keyword>
<dbReference type="PANTHER" id="PTHR43622:SF7">
    <property type="entry name" value="3-DEHYDROQUINATE SYNTHASE, CHLOROPLASTIC"/>
    <property type="match status" value="1"/>
</dbReference>
<keyword evidence="12 19" id="KW-0479">Metal-binding</keyword>
<feature type="domain" description="3-dehydroquinate synthase N-terminal" evidence="20">
    <location>
        <begin position="68"/>
        <end position="178"/>
    </location>
</feature>
<keyword evidence="17 19" id="KW-0456">Lyase</keyword>
<comment type="cofactor">
    <cofactor evidence="2 19">
        <name>NAD(+)</name>
        <dbReference type="ChEBI" id="CHEBI:57540"/>
    </cofactor>
</comment>
<evidence type="ECO:0000256" key="8">
    <source>
        <dbReference type="ARBA" id="ARBA00013031"/>
    </source>
</evidence>